<dbReference type="InterPro" id="IPR050595">
    <property type="entry name" value="Bact_response_regulator"/>
</dbReference>
<dbReference type="Proteomes" id="UP001560573">
    <property type="component" value="Unassembled WGS sequence"/>
</dbReference>
<gene>
    <name evidence="4" type="ORF">QTN47_11480</name>
</gene>
<feature type="domain" description="Response regulatory" evidence="3">
    <location>
        <begin position="4"/>
        <end position="118"/>
    </location>
</feature>
<keyword evidence="5" id="KW-1185">Reference proteome</keyword>
<dbReference type="InterPro" id="IPR011006">
    <property type="entry name" value="CheY-like_superfamily"/>
</dbReference>
<evidence type="ECO:0000313" key="4">
    <source>
        <dbReference type="EMBL" id="MEX6688121.1"/>
    </source>
</evidence>
<dbReference type="EMBL" id="JAULBC010000003">
    <property type="protein sequence ID" value="MEX6688121.1"/>
    <property type="molecule type" value="Genomic_DNA"/>
</dbReference>
<dbReference type="InterPro" id="IPR001789">
    <property type="entry name" value="Sig_transdc_resp-reg_receiver"/>
</dbReference>
<dbReference type="PANTHER" id="PTHR44591:SF3">
    <property type="entry name" value="RESPONSE REGULATORY DOMAIN-CONTAINING PROTEIN"/>
    <property type="match status" value="1"/>
</dbReference>
<name>A0ABV3ZE16_9BACT</name>
<protein>
    <submittedName>
        <fullName evidence="4">Response regulator</fullName>
    </submittedName>
</protein>
<dbReference type="SUPFAM" id="SSF52172">
    <property type="entry name" value="CheY-like"/>
    <property type="match status" value="1"/>
</dbReference>
<reference evidence="4 5" key="1">
    <citation type="submission" date="2023-07" db="EMBL/GenBank/DDBJ databases">
        <authorList>
            <person name="Lian W.-H."/>
        </authorList>
    </citation>
    <scope>NUCLEOTIDE SEQUENCE [LARGE SCALE GENOMIC DNA]</scope>
    <source>
        <strain evidence="4 5">SYSU DXS3180</strain>
    </source>
</reference>
<sequence>MSKKVLIFDDDIDILEVCTIALKSAGFEVEGLTNCDNVLDKLDKHQPDVVLLDNKIPATGGIVASQTIKSSQHHKTIPVIFFSASSNVEKLASEALADFYIEKPFDLTTLIDAVKKASR</sequence>
<comment type="caution">
    <text evidence="4">The sequence shown here is derived from an EMBL/GenBank/DDBJ whole genome shotgun (WGS) entry which is preliminary data.</text>
</comment>
<dbReference type="SMART" id="SM00448">
    <property type="entry name" value="REC"/>
    <property type="match status" value="1"/>
</dbReference>
<dbReference type="RefSeq" id="WP_369329529.1">
    <property type="nucleotide sequence ID" value="NZ_JAULBC010000003.1"/>
</dbReference>
<evidence type="ECO:0000256" key="2">
    <source>
        <dbReference type="PROSITE-ProRule" id="PRU00169"/>
    </source>
</evidence>
<dbReference type="PROSITE" id="PS50110">
    <property type="entry name" value="RESPONSE_REGULATORY"/>
    <property type="match status" value="1"/>
</dbReference>
<dbReference type="Gene3D" id="3.40.50.2300">
    <property type="match status" value="1"/>
</dbReference>
<accession>A0ABV3ZE16</accession>
<organism evidence="4 5">
    <name type="scientific">Danxiaibacter flavus</name>
    <dbReference type="NCBI Taxonomy" id="3049108"/>
    <lineage>
        <taxon>Bacteria</taxon>
        <taxon>Pseudomonadati</taxon>
        <taxon>Bacteroidota</taxon>
        <taxon>Chitinophagia</taxon>
        <taxon>Chitinophagales</taxon>
        <taxon>Chitinophagaceae</taxon>
        <taxon>Danxiaibacter</taxon>
    </lineage>
</organism>
<keyword evidence="1 2" id="KW-0597">Phosphoprotein</keyword>
<proteinExistence type="predicted"/>
<evidence type="ECO:0000313" key="5">
    <source>
        <dbReference type="Proteomes" id="UP001560573"/>
    </source>
</evidence>
<feature type="modified residue" description="4-aspartylphosphate" evidence="2">
    <location>
        <position position="53"/>
    </location>
</feature>
<evidence type="ECO:0000259" key="3">
    <source>
        <dbReference type="PROSITE" id="PS50110"/>
    </source>
</evidence>
<dbReference type="Pfam" id="PF00072">
    <property type="entry name" value="Response_reg"/>
    <property type="match status" value="1"/>
</dbReference>
<dbReference type="PANTHER" id="PTHR44591">
    <property type="entry name" value="STRESS RESPONSE REGULATOR PROTEIN 1"/>
    <property type="match status" value="1"/>
</dbReference>
<evidence type="ECO:0000256" key="1">
    <source>
        <dbReference type="ARBA" id="ARBA00022553"/>
    </source>
</evidence>